<protein>
    <submittedName>
        <fullName evidence="1">Uncharacterized protein</fullName>
    </submittedName>
</protein>
<dbReference type="SUPFAM" id="SSF54631">
    <property type="entry name" value="CBS-domain pair"/>
    <property type="match status" value="1"/>
</dbReference>
<gene>
    <name evidence="1" type="ORF">F0P94_09260</name>
</gene>
<dbReference type="Gene3D" id="3.10.580.10">
    <property type="entry name" value="CBS-domain"/>
    <property type="match status" value="1"/>
</dbReference>
<sequence>MVMHDRNVTRLPVLDENKVIRLMFHKSILDGFIMDKALNGEPINPPAPLARLTLQDFSESKHPRIQKILQNAVIFVNILANLREAQELIEKNDVCQDVFVTPHGKGNEPKVGWITNITIAENAKV</sequence>
<evidence type="ECO:0000313" key="1">
    <source>
        <dbReference type="EMBL" id="KAA9338968.1"/>
    </source>
</evidence>
<reference evidence="1 2" key="1">
    <citation type="submission" date="2019-09" db="EMBL/GenBank/DDBJ databases">
        <title>Genome sequence of Adhaeribacter sp. M2.</title>
        <authorList>
            <person name="Srinivasan S."/>
        </authorList>
    </citation>
    <scope>NUCLEOTIDE SEQUENCE [LARGE SCALE GENOMIC DNA]</scope>
    <source>
        <strain evidence="1 2">M2</strain>
    </source>
</reference>
<dbReference type="InterPro" id="IPR046342">
    <property type="entry name" value="CBS_dom_sf"/>
</dbReference>
<dbReference type="Proteomes" id="UP000326570">
    <property type="component" value="Unassembled WGS sequence"/>
</dbReference>
<dbReference type="EMBL" id="VTWT01000004">
    <property type="protein sequence ID" value="KAA9338968.1"/>
    <property type="molecule type" value="Genomic_DNA"/>
</dbReference>
<evidence type="ECO:0000313" key="2">
    <source>
        <dbReference type="Proteomes" id="UP000326570"/>
    </source>
</evidence>
<proteinExistence type="predicted"/>
<dbReference type="RefSeq" id="WP_150903602.1">
    <property type="nucleotide sequence ID" value="NZ_VTWT01000004.1"/>
</dbReference>
<keyword evidence="2" id="KW-1185">Reference proteome</keyword>
<accession>A0A5N1IXY2</accession>
<dbReference type="AlphaFoldDB" id="A0A5N1IXY2"/>
<name>A0A5N1IXY2_9BACT</name>
<comment type="caution">
    <text evidence="1">The sequence shown here is derived from an EMBL/GenBank/DDBJ whole genome shotgun (WGS) entry which is preliminary data.</text>
</comment>
<organism evidence="1 2">
    <name type="scientific">Adhaeribacter soli</name>
    <dbReference type="NCBI Taxonomy" id="2607655"/>
    <lineage>
        <taxon>Bacteria</taxon>
        <taxon>Pseudomonadati</taxon>
        <taxon>Bacteroidota</taxon>
        <taxon>Cytophagia</taxon>
        <taxon>Cytophagales</taxon>
        <taxon>Hymenobacteraceae</taxon>
        <taxon>Adhaeribacter</taxon>
    </lineage>
</organism>